<organism evidence="2 3">
    <name type="scientific">Rohdeia mirabilis</name>
    <dbReference type="NCBI Taxonomy" id="2528008"/>
    <lineage>
        <taxon>Bacteria</taxon>
        <taxon>Pseudomonadati</taxon>
        <taxon>Planctomycetota</taxon>
        <taxon>Planctomycetia</taxon>
        <taxon>Planctomycetia incertae sedis</taxon>
        <taxon>Rohdeia</taxon>
    </lineage>
</organism>
<feature type="region of interest" description="Disordered" evidence="1">
    <location>
        <begin position="34"/>
        <end position="83"/>
    </location>
</feature>
<feature type="compositionally biased region" description="Low complexity" evidence="1">
    <location>
        <begin position="47"/>
        <end position="65"/>
    </location>
</feature>
<dbReference type="InterPro" id="IPR008969">
    <property type="entry name" value="CarboxyPept-like_regulatory"/>
</dbReference>
<evidence type="ECO:0000313" key="2">
    <source>
        <dbReference type="EMBL" id="QDU84837.1"/>
    </source>
</evidence>
<dbReference type="EMBL" id="CP036290">
    <property type="protein sequence ID" value="QDU84837.1"/>
    <property type="molecule type" value="Genomic_DNA"/>
</dbReference>
<evidence type="ECO:0000313" key="3">
    <source>
        <dbReference type="Proteomes" id="UP000319342"/>
    </source>
</evidence>
<dbReference type="AlphaFoldDB" id="A0A518D048"/>
<evidence type="ECO:0008006" key="4">
    <source>
        <dbReference type="Google" id="ProtNLM"/>
    </source>
</evidence>
<accession>A0A518D048</accession>
<protein>
    <recommendedName>
        <fullName evidence="4">PDZ domain-containing protein</fullName>
    </recommendedName>
</protein>
<sequence>MSARQPLALALVAGLIGLLMGFLAAQAFAPSPGSAADAGPVRLSDDAAPTASSTSAPGPATLVADDGSDRRASSSQAKEASFAPSPAAVDRAIAKIESPMIADLAREGTITGTVVDRAGRPLAGAVVVATRARSYNYLVDPTKVGRASEEPDDLETYLRERAEDWAKLRTQTSRTRSLASGGFELEGLDPDSTYRVSASADGHTVFALGDNDQVACGETVSFVAEPVCALTIELRGPDGALLEEGAVQLRRGSNTTNYEWSAAEPTLRIKPGPCQLRGYAEVFESGAQIQNGLDAGLASEEVSTNASADGAADAPIVLTLLPRVGVRGRVVGGGNSRMQNIVRIMPIAAGEEYDEEALGRVETNGWQQNGRFAFYDLAPGRYAVGATTWQGAVLAHEIVDLVAGVIELELTLEDVAPESMIAVRALDPEGLPVFIDSCSMMTKYENGSSTTGLTLMRRERDVSYYMDPNELQRDGKADERVIVSRTLSVADQVFGAATVELGPDQRDVVVQFAVPVSLLVNVARVEESGTLGRLQVSIAKVDEVAQGSNGFYYGYSGMGFGGGGSDRKVPLDGEVRFDSIAPGRYTVSLAIGERWNSRTVDTREVDVLEGEVTVDMVAPVLYDLRVVAPQVAKGTNLFLRERKEGEEERIRRSFRGGMNATVDEQGNAIFEDLVAGDYTLSANGLPGEMNVSVPSTDVLFDARSPDALRVTISDVEGRLYLAGVRSGDIVIAVSGVDAGSADAMRNALYRPEAGVEQTLTVLREGSQMTFTLAAQGTGDSKGPGGSLRPTFSDE</sequence>
<proteinExistence type="predicted"/>
<evidence type="ECO:0000256" key="1">
    <source>
        <dbReference type="SAM" id="MobiDB-lite"/>
    </source>
</evidence>
<keyword evidence="3" id="KW-1185">Reference proteome</keyword>
<dbReference type="SUPFAM" id="SSF50156">
    <property type="entry name" value="PDZ domain-like"/>
    <property type="match status" value="1"/>
</dbReference>
<dbReference type="Proteomes" id="UP000319342">
    <property type="component" value="Chromosome"/>
</dbReference>
<dbReference type="RefSeq" id="WP_419185755.1">
    <property type="nucleotide sequence ID" value="NZ_CP036290.1"/>
</dbReference>
<dbReference type="Gene3D" id="2.60.40.1120">
    <property type="entry name" value="Carboxypeptidase-like, regulatory domain"/>
    <property type="match status" value="1"/>
</dbReference>
<reference evidence="2 3" key="1">
    <citation type="submission" date="2019-02" db="EMBL/GenBank/DDBJ databases">
        <title>Deep-cultivation of Planctomycetes and their phenomic and genomic characterization uncovers novel biology.</title>
        <authorList>
            <person name="Wiegand S."/>
            <person name="Jogler M."/>
            <person name="Boedeker C."/>
            <person name="Pinto D."/>
            <person name="Vollmers J."/>
            <person name="Rivas-Marin E."/>
            <person name="Kohn T."/>
            <person name="Peeters S.H."/>
            <person name="Heuer A."/>
            <person name="Rast P."/>
            <person name="Oberbeckmann S."/>
            <person name="Bunk B."/>
            <person name="Jeske O."/>
            <person name="Meyerdierks A."/>
            <person name="Storesund J.E."/>
            <person name="Kallscheuer N."/>
            <person name="Luecker S."/>
            <person name="Lage O.M."/>
            <person name="Pohl T."/>
            <person name="Merkel B.J."/>
            <person name="Hornburger P."/>
            <person name="Mueller R.-W."/>
            <person name="Bruemmer F."/>
            <person name="Labrenz M."/>
            <person name="Spormann A.M."/>
            <person name="Op den Camp H."/>
            <person name="Overmann J."/>
            <person name="Amann R."/>
            <person name="Jetten M.S.M."/>
            <person name="Mascher T."/>
            <person name="Medema M.H."/>
            <person name="Devos D.P."/>
            <person name="Kaster A.-K."/>
            <person name="Ovreas L."/>
            <person name="Rohde M."/>
            <person name="Galperin M.Y."/>
            <person name="Jogler C."/>
        </authorList>
    </citation>
    <scope>NUCLEOTIDE SEQUENCE [LARGE SCALE GENOMIC DNA]</scope>
    <source>
        <strain evidence="2 3">Pla163</strain>
    </source>
</reference>
<dbReference type="SUPFAM" id="SSF49464">
    <property type="entry name" value="Carboxypeptidase regulatory domain-like"/>
    <property type="match status" value="1"/>
</dbReference>
<dbReference type="Gene3D" id="2.30.42.10">
    <property type="match status" value="1"/>
</dbReference>
<feature type="region of interest" description="Disordered" evidence="1">
    <location>
        <begin position="773"/>
        <end position="794"/>
    </location>
</feature>
<name>A0A518D048_9BACT</name>
<gene>
    <name evidence="2" type="ORF">Pla163_19530</name>
</gene>
<dbReference type="InterPro" id="IPR036034">
    <property type="entry name" value="PDZ_sf"/>
</dbReference>